<dbReference type="Gene3D" id="3.40.640.10">
    <property type="entry name" value="Type I PLP-dependent aspartate aminotransferase-like (Major domain)"/>
    <property type="match status" value="1"/>
</dbReference>
<reference evidence="6" key="2">
    <citation type="journal article" date="2021" name="PeerJ">
        <title>Extensive microbial diversity within the chicken gut microbiome revealed by metagenomics and culture.</title>
        <authorList>
            <person name="Gilroy R."/>
            <person name="Ravi A."/>
            <person name="Getino M."/>
            <person name="Pursley I."/>
            <person name="Horton D.L."/>
            <person name="Alikhan N.F."/>
            <person name="Baker D."/>
            <person name="Gharbi K."/>
            <person name="Hall N."/>
            <person name="Watson M."/>
            <person name="Adriaenssens E.M."/>
            <person name="Foster-Nyarko E."/>
            <person name="Jarju S."/>
            <person name="Secka A."/>
            <person name="Antonio M."/>
            <person name="Oren A."/>
            <person name="Chaudhuri R.R."/>
            <person name="La Ragione R."/>
            <person name="Hildebrand F."/>
            <person name="Pallen M.J."/>
        </authorList>
    </citation>
    <scope>NUCLEOTIDE SEQUENCE</scope>
    <source>
        <strain evidence="6">ChiHile30-977</strain>
    </source>
</reference>
<keyword evidence="2 4" id="KW-0560">Oxidoreductase</keyword>
<dbReference type="PANTHER" id="PTHR42806:SF1">
    <property type="entry name" value="GLYCINE DEHYDROGENASE (DECARBOXYLATING)"/>
    <property type="match status" value="1"/>
</dbReference>
<reference evidence="6" key="1">
    <citation type="submission" date="2020-10" db="EMBL/GenBank/DDBJ databases">
        <authorList>
            <person name="Gilroy R."/>
        </authorList>
    </citation>
    <scope>NUCLEOTIDE SEQUENCE</scope>
    <source>
        <strain evidence="6">ChiHile30-977</strain>
    </source>
</reference>
<comment type="similarity">
    <text evidence="4">Belongs to the GcvP family. N-terminal subunit subfamily.</text>
</comment>
<evidence type="ECO:0000256" key="4">
    <source>
        <dbReference type="HAMAP-Rule" id="MF_00712"/>
    </source>
</evidence>
<dbReference type="Gene3D" id="3.90.1150.10">
    <property type="entry name" value="Aspartate Aminotransferase, domain 1"/>
    <property type="match status" value="1"/>
</dbReference>
<dbReference type="EC" id="1.4.4.2" evidence="4"/>
<feature type="domain" description="Glycine cleavage system P-protein N-terminal" evidence="5">
    <location>
        <begin position="3"/>
        <end position="432"/>
    </location>
</feature>
<evidence type="ECO:0000259" key="5">
    <source>
        <dbReference type="Pfam" id="PF02347"/>
    </source>
</evidence>
<comment type="caution">
    <text evidence="6">The sequence shown here is derived from an EMBL/GenBank/DDBJ whole genome shotgun (WGS) entry which is preliminary data.</text>
</comment>
<comment type="function">
    <text evidence="1 4">The glycine cleavage system catalyzes the degradation of glycine. The P protein binds the alpha-amino group of glycine through its pyridoxal phosphate cofactor; CO(2) is released and the remaining methylamine moiety is then transferred to the lipoamide cofactor of the H protein.</text>
</comment>
<dbReference type="Pfam" id="PF02347">
    <property type="entry name" value="GDC-P"/>
    <property type="match status" value="1"/>
</dbReference>
<dbReference type="InterPro" id="IPR015424">
    <property type="entry name" value="PyrdxlP-dep_Trfase"/>
</dbReference>
<dbReference type="Proteomes" id="UP000886819">
    <property type="component" value="Unassembled WGS sequence"/>
</dbReference>
<dbReference type="GO" id="GO:0009116">
    <property type="term" value="P:nucleoside metabolic process"/>
    <property type="evidence" value="ECO:0007669"/>
    <property type="project" value="InterPro"/>
</dbReference>
<evidence type="ECO:0000256" key="1">
    <source>
        <dbReference type="ARBA" id="ARBA00003788"/>
    </source>
</evidence>
<dbReference type="EMBL" id="DVFI01000092">
    <property type="protein sequence ID" value="HIQ63154.1"/>
    <property type="molecule type" value="Genomic_DNA"/>
</dbReference>
<comment type="catalytic activity">
    <reaction evidence="3 4">
        <text>N(6)-[(R)-lipoyl]-L-lysyl-[glycine-cleavage complex H protein] + glycine + H(+) = N(6)-[(R)-S(8)-aminomethyldihydrolipoyl]-L-lysyl-[glycine-cleavage complex H protein] + CO2</text>
        <dbReference type="Rhea" id="RHEA:24304"/>
        <dbReference type="Rhea" id="RHEA-COMP:10494"/>
        <dbReference type="Rhea" id="RHEA-COMP:10495"/>
        <dbReference type="ChEBI" id="CHEBI:15378"/>
        <dbReference type="ChEBI" id="CHEBI:16526"/>
        <dbReference type="ChEBI" id="CHEBI:57305"/>
        <dbReference type="ChEBI" id="CHEBI:83099"/>
        <dbReference type="ChEBI" id="CHEBI:83143"/>
        <dbReference type="EC" id="1.4.4.2"/>
    </reaction>
</comment>
<proteinExistence type="inferred from homology"/>
<dbReference type="PIRSF" id="PIRSF006815">
    <property type="entry name" value="GcvPA"/>
    <property type="match status" value="1"/>
</dbReference>
<gene>
    <name evidence="4 6" type="primary">gcvPA</name>
    <name evidence="6" type="ORF">IAA66_06150</name>
</gene>
<dbReference type="InterPro" id="IPR015422">
    <property type="entry name" value="PyrdxlP-dep_Trfase_small"/>
</dbReference>
<dbReference type="InterPro" id="IPR049315">
    <property type="entry name" value="GDC-P_N"/>
</dbReference>
<dbReference type="HAMAP" id="MF_00712">
    <property type="entry name" value="GcvPA"/>
    <property type="match status" value="1"/>
</dbReference>
<dbReference type="GO" id="GO:0019464">
    <property type="term" value="P:glycine decarboxylation via glycine cleavage system"/>
    <property type="evidence" value="ECO:0007669"/>
    <property type="project" value="UniProtKB-UniRule"/>
</dbReference>
<dbReference type="NCBIfam" id="NF001696">
    <property type="entry name" value="PRK00451.1"/>
    <property type="match status" value="1"/>
</dbReference>
<dbReference type="PANTHER" id="PTHR42806">
    <property type="entry name" value="GLYCINE CLEAVAGE SYSTEM P-PROTEIN"/>
    <property type="match status" value="1"/>
</dbReference>
<protein>
    <recommendedName>
        <fullName evidence="4">Probable glycine dehydrogenase (decarboxylating) subunit 1</fullName>
        <ecNumber evidence="4">1.4.4.2</ecNumber>
    </recommendedName>
    <alternativeName>
        <fullName evidence="4">Glycine cleavage system P-protein subunit 1</fullName>
    </alternativeName>
    <alternativeName>
        <fullName evidence="4">Glycine decarboxylase subunit 1</fullName>
    </alternativeName>
    <alternativeName>
        <fullName evidence="4">Glycine dehydrogenase (aminomethyl-transferring) subunit 1</fullName>
    </alternativeName>
</protein>
<accession>A0A9D1CJY3</accession>
<dbReference type="InterPro" id="IPR020581">
    <property type="entry name" value="GDC_P"/>
</dbReference>
<evidence type="ECO:0000256" key="2">
    <source>
        <dbReference type="ARBA" id="ARBA00023002"/>
    </source>
</evidence>
<dbReference type="GO" id="GO:0004375">
    <property type="term" value="F:glycine dehydrogenase (decarboxylating) activity"/>
    <property type="evidence" value="ECO:0007669"/>
    <property type="project" value="UniProtKB-EC"/>
</dbReference>
<evidence type="ECO:0000313" key="7">
    <source>
        <dbReference type="Proteomes" id="UP000886819"/>
    </source>
</evidence>
<dbReference type="InterPro" id="IPR023010">
    <property type="entry name" value="GcvPA"/>
</dbReference>
<organism evidence="6 7">
    <name type="scientific">Candidatus Avichristensenella intestinipullorum</name>
    <dbReference type="NCBI Taxonomy" id="2840693"/>
    <lineage>
        <taxon>Bacteria</taxon>
        <taxon>Bacillati</taxon>
        <taxon>Bacillota</taxon>
        <taxon>Clostridia</taxon>
        <taxon>Candidatus Avichristensenella</taxon>
    </lineage>
</organism>
<evidence type="ECO:0000256" key="3">
    <source>
        <dbReference type="ARBA" id="ARBA00049026"/>
    </source>
</evidence>
<evidence type="ECO:0000313" key="6">
    <source>
        <dbReference type="EMBL" id="HIQ63154.1"/>
    </source>
</evidence>
<dbReference type="AlphaFoldDB" id="A0A9D1CJY3"/>
<dbReference type="CDD" id="cd00613">
    <property type="entry name" value="GDC-P"/>
    <property type="match status" value="1"/>
</dbReference>
<comment type="subunit">
    <text evidence="4">The glycine cleavage system is composed of four proteins: P, T, L and H. In this organism, the P 'protein' is a heterodimer of two subunits.</text>
</comment>
<dbReference type="InterPro" id="IPR015421">
    <property type="entry name" value="PyrdxlP-dep_Trfase_major"/>
</dbReference>
<name>A0A9D1CJY3_9FIRM</name>
<sequence>MRSYIPATREEQARMLESMGLSSMEELLRDIPQGVRLNRPLDLPEGRSEAEVLRALRGYAAENHTERPMFRGAGAYRHFIPAIVDALTERGEFLTAYTPYQPEMSQGMLQAIFEYQTLIARLCGMDASNASVYDGATAAAEAMLMCRDSTRRKKMLVSLSLHPDVLAVLRTYAPCAGVELVEIPLENGVTDVRAVAEHAEGAAGLIAPSPNYFGLLEDTAALAQAIHAARGLMVSYVNPIAMGICKKPGALGADIAVGDGQPLGLPLSWGGPYVGFMAVKQRYLRNLPGRIVGETVDDAGLRAYVLTLQAREQHIRREKATSNICSNQSLCAIRAALYLTAMGPEGLRETAESCLQKAHYAAEGICSLHGMRLRYSGPFFHEFVVDSDRPAAQIDEALREMGIVGGLPLDAHGILYCVTEMNTRREIDALVRGLEVIA</sequence>
<dbReference type="SUPFAM" id="SSF53383">
    <property type="entry name" value="PLP-dependent transferases"/>
    <property type="match status" value="1"/>
</dbReference>